<dbReference type="eggNOG" id="COG1692">
    <property type="taxonomic scope" value="Bacteria"/>
</dbReference>
<dbReference type="HOGENOM" id="CLU_068238_0_0_12"/>
<dbReference type="SUPFAM" id="SSF56300">
    <property type="entry name" value="Metallo-dependent phosphatases"/>
    <property type="match status" value="1"/>
</dbReference>
<accession>E1R9F1</accession>
<dbReference type="PIRSF" id="PIRSF004789">
    <property type="entry name" value="DR1281"/>
    <property type="match status" value="1"/>
</dbReference>
<organism evidence="1 2">
    <name type="scientific">Sediminispirochaeta smaragdinae (strain DSM 11293 / JCM 15392 / SEBR 4228)</name>
    <name type="common">Spirochaeta smaragdinae</name>
    <dbReference type="NCBI Taxonomy" id="573413"/>
    <lineage>
        <taxon>Bacteria</taxon>
        <taxon>Pseudomonadati</taxon>
        <taxon>Spirochaetota</taxon>
        <taxon>Spirochaetia</taxon>
        <taxon>Spirochaetales</taxon>
        <taxon>Spirochaetaceae</taxon>
        <taxon>Sediminispirochaeta</taxon>
    </lineage>
</organism>
<dbReference type="GO" id="GO:0004113">
    <property type="term" value="F:2',3'-cyclic-nucleotide 3'-phosphodiesterase activity"/>
    <property type="evidence" value="ECO:0007669"/>
    <property type="project" value="TreeGrafter"/>
</dbReference>
<dbReference type="Gene3D" id="3.60.21.10">
    <property type="match status" value="1"/>
</dbReference>
<dbReference type="InterPro" id="IPR029052">
    <property type="entry name" value="Metallo-depent_PP-like"/>
</dbReference>
<sequence>MPVRVLYIGEIVGKPGIHCIKKALPLLKEQHRIDFVIANGEGATGGFGIGKNHSIQIHKLGVNVITAGEKVYYKKDMVTHIPKSPYLIRAANFPYGNPGRGWRTYTAGGMKLAVVVLLGQSGFQRVHPANPHLMLPQLASKLREEHDAIIVDFHACTTAEKANLFYRMDGEVAAILGSHTKALSADGRILQGGTAVISDTGRTGSLFGIGGLEPQTEIGKFLTQIPERSKEYWEELELQGAVVEINEKGTANEIYTVRFPVSTENRMEDDS</sequence>
<name>E1R9F1_SEDSS</name>
<dbReference type="EMBL" id="CP002116">
    <property type="protein sequence ID" value="ADK83120.1"/>
    <property type="molecule type" value="Genomic_DNA"/>
</dbReference>
<evidence type="ECO:0000313" key="1">
    <source>
        <dbReference type="EMBL" id="ADK83120.1"/>
    </source>
</evidence>
<dbReference type="OrthoDB" id="9801109at2"/>
<reference evidence="1 2" key="1">
    <citation type="journal article" date="2010" name="Stand. Genomic Sci.">
        <title>Complete genome sequence of Spirochaeta smaragdinae type strain (SEBR 4228).</title>
        <authorList>
            <person name="Mavromatis K."/>
            <person name="Yasawong M."/>
            <person name="Chertkov O."/>
            <person name="Lapidus A."/>
            <person name="Lucas S."/>
            <person name="Nolan M."/>
            <person name="Del Rio T.G."/>
            <person name="Tice H."/>
            <person name="Cheng J.F."/>
            <person name="Pitluck S."/>
            <person name="Liolios K."/>
            <person name="Ivanova N."/>
            <person name="Tapia R."/>
            <person name="Han C."/>
            <person name="Bruce D."/>
            <person name="Goodwin L."/>
            <person name="Pati A."/>
            <person name="Chen A."/>
            <person name="Palaniappan K."/>
            <person name="Land M."/>
            <person name="Hauser L."/>
            <person name="Chang Y.J."/>
            <person name="Jeffries C.D."/>
            <person name="Detter J.C."/>
            <person name="Rohde M."/>
            <person name="Brambilla E."/>
            <person name="Spring S."/>
            <person name="Goker M."/>
            <person name="Sikorski J."/>
            <person name="Woyke T."/>
            <person name="Bristow J."/>
            <person name="Eisen J.A."/>
            <person name="Markowitz V."/>
            <person name="Hugenholtz P."/>
            <person name="Klenk H.P."/>
            <person name="Kyrpides N.C."/>
        </authorList>
    </citation>
    <scope>NUCLEOTIDE SEQUENCE [LARGE SCALE GENOMIC DNA]</scope>
    <source>
        <strain evidence="2">DSM 11293 / JCM 15392 / SEBR 4228</strain>
    </source>
</reference>
<dbReference type="KEGG" id="ssm:Spirs_4037"/>
<dbReference type="Pfam" id="PF13277">
    <property type="entry name" value="YmdB"/>
    <property type="match status" value="1"/>
</dbReference>
<evidence type="ECO:0000313" key="2">
    <source>
        <dbReference type="Proteomes" id="UP000002318"/>
    </source>
</evidence>
<protein>
    <recommendedName>
        <fullName evidence="3">Metallophosphoesterase</fullName>
    </recommendedName>
</protein>
<gene>
    <name evidence="1" type="ordered locus">Spirs_4037</name>
</gene>
<dbReference type="InterPro" id="IPR005235">
    <property type="entry name" value="YmdB-like"/>
</dbReference>
<dbReference type="RefSeq" id="WP_013256577.1">
    <property type="nucleotide sequence ID" value="NC_014364.1"/>
</dbReference>
<dbReference type="Proteomes" id="UP000002318">
    <property type="component" value="Chromosome"/>
</dbReference>
<dbReference type="PANTHER" id="PTHR36303">
    <property type="entry name" value="2',3'-CYCLIC-NUCLEOTIDE 2'-PHOSPHODIESTERASE"/>
    <property type="match status" value="1"/>
</dbReference>
<proteinExistence type="predicted"/>
<dbReference type="AlphaFoldDB" id="E1R9F1"/>
<dbReference type="PANTHER" id="PTHR36303:SF1">
    <property type="entry name" value="2',3'-CYCLIC-NUCLEOTIDE 2'-PHOSPHODIESTERASE"/>
    <property type="match status" value="1"/>
</dbReference>
<evidence type="ECO:0008006" key="3">
    <source>
        <dbReference type="Google" id="ProtNLM"/>
    </source>
</evidence>
<dbReference type="STRING" id="573413.Spirs_4037"/>
<keyword evidence="2" id="KW-1185">Reference proteome</keyword>